<comment type="catalytic activity">
    <reaction evidence="1">
        <text>ATP + protein L-histidine = ADP + protein N-phospho-L-histidine.</text>
        <dbReference type="EC" id="2.7.13.3"/>
    </reaction>
</comment>
<name>X1I259_9ZZZZ</name>
<dbReference type="InterPro" id="IPR035965">
    <property type="entry name" value="PAS-like_dom_sf"/>
</dbReference>
<organism evidence="8">
    <name type="scientific">marine sediment metagenome</name>
    <dbReference type="NCBI Taxonomy" id="412755"/>
    <lineage>
        <taxon>unclassified sequences</taxon>
        <taxon>metagenomes</taxon>
        <taxon>ecological metagenomes</taxon>
    </lineage>
</organism>
<feature type="domain" description="PAS" evidence="7">
    <location>
        <begin position="164"/>
        <end position="212"/>
    </location>
</feature>
<evidence type="ECO:0000256" key="1">
    <source>
        <dbReference type="ARBA" id="ARBA00000085"/>
    </source>
</evidence>
<dbReference type="NCBIfam" id="TIGR00229">
    <property type="entry name" value="sensory_box"/>
    <property type="match status" value="1"/>
</dbReference>
<keyword evidence="4" id="KW-0808">Transferase</keyword>
<keyword evidence="3" id="KW-0597">Phosphoprotein</keyword>
<dbReference type="EMBL" id="BARU01018772">
    <property type="protein sequence ID" value="GAH60164.1"/>
    <property type="molecule type" value="Genomic_DNA"/>
</dbReference>
<evidence type="ECO:0000256" key="6">
    <source>
        <dbReference type="SAM" id="Coils"/>
    </source>
</evidence>
<dbReference type="PROSITE" id="PS50112">
    <property type="entry name" value="PAS"/>
    <property type="match status" value="1"/>
</dbReference>
<comment type="caution">
    <text evidence="8">The sequence shown here is derived from an EMBL/GenBank/DDBJ whole genome shotgun (WGS) entry which is preliminary data.</text>
</comment>
<dbReference type="SUPFAM" id="SSF55785">
    <property type="entry name" value="PYP-like sensor domain (PAS domain)"/>
    <property type="match status" value="2"/>
</dbReference>
<evidence type="ECO:0000313" key="8">
    <source>
        <dbReference type="EMBL" id="GAH60164.1"/>
    </source>
</evidence>
<evidence type="ECO:0000256" key="4">
    <source>
        <dbReference type="ARBA" id="ARBA00022679"/>
    </source>
</evidence>
<dbReference type="GO" id="GO:0004673">
    <property type="term" value="F:protein histidine kinase activity"/>
    <property type="evidence" value="ECO:0007669"/>
    <property type="project" value="UniProtKB-EC"/>
</dbReference>
<dbReference type="PANTHER" id="PTHR43304:SF1">
    <property type="entry name" value="PAC DOMAIN-CONTAINING PROTEIN"/>
    <property type="match status" value="1"/>
</dbReference>
<dbReference type="PANTHER" id="PTHR43304">
    <property type="entry name" value="PHYTOCHROME-LIKE PROTEIN CPH1"/>
    <property type="match status" value="1"/>
</dbReference>
<dbReference type="SMART" id="SM00091">
    <property type="entry name" value="PAS"/>
    <property type="match status" value="1"/>
</dbReference>
<dbReference type="EC" id="2.7.13.3" evidence="2"/>
<gene>
    <name evidence="8" type="ORF">S03H2_30993</name>
</gene>
<dbReference type="Pfam" id="PF13426">
    <property type="entry name" value="PAS_9"/>
    <property type="match status" value="2"/>
</dbReference>
<evidence type="ECO:0000256" key="2">
    <source>
        <dbReference type="ARBA" id="ARBA00012438"/>
    </source>
</evidence>
<dbReference type="InterPro" id="IPR000014">
    <property type="entry name" value="PAS"/>
</dbReference>
<dbReference type="Gene3D" id="3.30.450.20">
    <property type="entry name" value="PAS domain"/>
    <property type="match status" value="2"/>
</dbReference>
<evidence type="ECO:0000256" key="5">
    <source>
        <dbReference type="ARBA" id="ARBA00022777"/>
    </source>
</evidence>
<feature type="non-terminal residue" evidence="8">
    <location>
        <position position="1"/>
    </location>
</feature>
<feature type="coiled-coil region" evidence="6">
    <location>
        <begin position="122"/>
        <end position="149"/>
    </location>
</feature>
<dbReference type="CDD" id="cd00130">
    <property type="entry name" value="PAS"/>
    <property type="match status" value="1"/>
</dbReference>
<sequence length="220" mass="25706">TKRVEAEQNLKESEKRFKILFNNSTSGIAYHKIVYDSDGNPINYIITDVNPQFDKILPYKRGDVINVKATKAYKVEQAPYLDIYSEVTKIQKSTSFETYFPPIDKHFKISVISPEKGKFITVFDDISERKKAEQKLEESEEKFRTISEESLSGISIVQDDVFKYINQPFLDYTGYTREEIENWKPGDLYEILVHPEQREEVKEISRNNQSGESKLIKLTR</sequence>
<protein>
    <recommendedName>
        <fullName evidence="2">histidine kinase</fullName>
        <ecNumber evidence="2">2.7.13.3</ecNumber>
    </recommendedName>
</protein>
<reference evidence="8" key="1">
    <citation type="journal article" date="2014" name="Front. Microbiol.">
        <title>High frequency of phylogenetically diverse reductive dehalogenase-homologous genes in deep subseafloor sedimentary metagenomes.</title>
        <authorList>
            <person name="Kawai M."/>
            <person name="Futagami T."/>
            <person name="Toyoda A."/>
            <person name="Takaki Y."/>
            <person name="Nishi S."/>
            <person name="Hori S."/>
            <person name="Arai W."/>
            <person name="Tsubouchi T."/>
            <person name="Morono Y."/>
            <person name="Uchiyama I."/>
            <person name="Ito T."/>
            <person name="Fujiyama A."/>
            <person name="Inagaki F."/>
            <person name="Takami H."/>
        </authorList>
    </citation>
    <scope>NUCLEOTIDE SEQUENCE</scope>
    <source>
        <strain evidence="8">Expedition CK06-06</strain>
    </source>
</reference>
<dbReference type="InterPro" id="IPR052162">
    <property type="entry name" value="Sensor_kinase/Photoreceptor"/>
</dbReference>
<proteinExistence type="predicted"/>
<accession>X1I259</accession>
<evidence type="ECO:0000256" key="3">
    <source>
        <dbReference type="ARBA" id="ARBA00022553"/>
    </source>
</evidence>
<keyword evidence="6" id="KW-0175">Coiled coil</keyword>
<dbReference type="AlphaFoldDB" id="X1I259"/>
<keyword evidence="5" id="KW-0418">Kinase</keyword>
<evidence type="ECO:0000259" key="7">
    <source>
        <dbReference type="PROSITE" id="PS50112"/>
    </source>
</evidence>